<dbReference type="CDD" id="cd10030">
    <property type="entry name" value="UDG-F4_TTUDGA_SPO1dp_like"/>
    <property type="match status" value="1"/>
</dbReference>
<dbReference type="Gene3D" id="3.40.470.10">
    <property type="entry name" value="Uracil-DNA glycosylase-like domain"/>
    <property type="match status" value="1"/>
</dbReference>
<evidence type="ECO:0000256" key="3">
    <source>
        <dbReference type="ARBA" id="ARBA00022763"/>
    </source>
</evidence>
<keyword evidence="5" id="KW-0408">Iron</keyword>
<sequence>MKPAMIKANELTPREAAALLHFYAEAGVDSLVEDMPVNRLVEVEPQSDVKSARQQTTQPSISQNRASAPAKTPAQPAAPATASSATIPDEKAVSDARFAAESARSLGELKEVLSSFSGCNLKHNARSTICLETMPESGILAICGFPSGDDDRVGQALSGRAGVLFERMLAAIGLSREAIGVTTAIPWRTPGDRSPTISEADICVPFLSRQITLASPRVLLLMGNFACRLLIDRQKTVFDLRGQWHSLPVSGQTIPTLVSFAPSELLAAPANKKRAWQDLQSFRKSLE</sequence>
<evidence type="ECO:0000256" key="2">
    <source>
        <dbReference type="ARBA" id="ARBA00022723"/>
    </source>
</evidence>
<dbReference type="Pfam" id="PF03167">
    <property type="entry name" value="UDG"/>
    <property type="match status" value="1"/>
</dbReference>
<keyword evidence="2" id="KW-0479">Metal-binding</keyword>
<dbReference type="InterPro" id="IPR036895">
    <property type="entry name" value="Uracil-DNA_glycosylase-like_sf"/>
</dbReference>
<evidence type="ECO:0000256" key="1">
    <source>
        <dbReference type="ARBA" id="ARBA00022485"/>
    </source>
</evidence>
<dbReference type="Proteomes" id="UP000295097">
    <property type="component" value="Unassembled WGS sequence"/>
</dbReference>
<evidence type="ECO:0000256" key="4">
    <source>
        <dbReference type="ARBA" id="ARBA00022801"/>
    </source>
</evidence>
<dbReference type="PANTHER" id="PTHR33693:SF1">
    <property type="entry name" value="TYPE-4 URACIL-DNA GLYCOSYLASE"/>
    <property type="match status" value="1"/>
</dbReference>
<keyword evidence="6" id="KW-0411">Iron-sulfur</keyword>
<protein>
    <submittedName>
        <fullName evidence="10">DNA polymerase</fullName>
    </submittedName>
</protein>
<reference evidence="10 11" key="1">
    <citation type="submission" date="2019-03" db="EMBL/GenBank/DDBJ databases">
        <title>Freshwater and sediment microbial communities from various areas in North America, analyzing microbe dynamics in response to fracking.</title>
        <authorList>
            <person name="Lamendella R."/>
        </authorList>
    </citation>
    <scope>NUCLEOTIDE SEQUENCE [LARGE SCALE GENOMIC DNA]</scope>
    <source>
        <strain evidence="10 11">175.2</strain>
    </source>
</reference>
<feature type="compositionally biased region" description="Low complexity" evidence="8">
    <location>
        <begin position="66"/>
        <end position="86"/>
    </location>
</feature>
<dbReference type="SMART" id="SM00986">
    <property type="entry name" value="UDG"/>
    <property type="match status" value="1"/>
</dbReference>
<dbReference type="EMBL" id="SMAR01000008">
    <property type="protein sequence ID" value="TCT40955.1"/>
    <property type="molecule type" value="Genomic_DNA"/>
</dbReference>
<dbReference type="GO" id="GO:0046872">
    <property type="term" value="F:metal ion binding"/>
    <property type="evidence" value="ECO:0007669"/>
    <property type="project" value="UniProtKB-KW"/>
</dbReference>
<evidence type="ECO:0000256" key="7">
    <source>
        <dbReference type="ARBA" id="ARBA00023204"/>
    </source>
</evidence>
<keyword evidence="11" id="KW-1185">Reference proteome</keyword>
<accession>A0A4R3NVP9</accession>
<evidence type="ECO:0000259" key="9">
    <source>
        <dbReference type="SMART" id="SM00986"/>
    </source>
</evidence>
<evidence type="ECO:0000256" key="5">
    <source>
        <dbReference type="ARBA" id="ARBA00023004"/>
    </source>
</evidence>
<dbReference type="GO" id="GO:0051539">
    <property type="term" value="F:4 iron, 4 sulfur cluster binding"/>
    <property type="evidence" value="ECO:0007669"/>
    <property type="project" value="UniProtKB-KW"/>
</dbReference>
<dbReference type="GO" id="GO:0097506">
    <property type="term" value="F:deaminated base DNA N-glycosylase activity"/>
    <property type="evidence" value="ECO:0007669"/>
    <property type="project" value="UniProtKB-ARBA"/>
</dbReference>
<feature type="region of interest" description="Disordered" evidence="8">
    <location>
        <begin position="43"/>
        <end position="89"/>
    </location>
</feature>
<evidence type="ECO:0000256" key="8">
    <source>
        <dbReference type="SAM" id="MobiDB-lite"/>
    </source>
</evidence>
<dbReference type="GO" id="GO:0006281">
    <property type="term" value="P:DNA repair"/>
    <property type="evidence" value="ECO:0007669"/>
    <property type="project" value="UniProtKB-KW"/>
</dbReference>
<dbReference type="SUPFAM" id="SSF52141">
    <property type="entry name" value="Uracil-DNA glycosylase-like"/>
    <property type="match status" value="1"/>
</dbReference>
<comment type="caution">
    <text evidence="10">The sequence shown here is derived from an EMBL/GenBank/DDBJ whole genome shotgun (WGS) entry which is preliminary data.</text>
</comment>
<proteinExistence type="predicted"/>
<dbReference type="SMART" id="SM00987">
    <property type="entry name" value="UreE_C"/>
    <property type="match status" value="1"/>
</dbReference>
<evidence type="ECO:0000256" key="6">
    <source>
        <dbReference type="ARBA" id="ARBA00023014"/>
    </source>
</evidence>
<dbReference type="PANTHER" id="PTHR33693">
    <property type="entry name" value="TYPE-5 URACIL-DNA GLYCOSYLASE"/>
    <property type="match status" value="1"/>
</dbReference>
<evidence type="ECO:0000313" key="11">
    <source>
        <dbReference type="Proteomes" id="UP000295097"/>
    </source>
</evidence>
<feature type="domain" description="Uracil-DNA glycosylase-like" evidence="9">
    <location>
        <begin position="145"/>
        <end position="280"/>
    </location>
</feature>
<name>A0A4R3NVP9_9HYPH</name>
<keyword evidence="4" id="KW-0378">Hydrolase</keyword>
<keyword evidence="1" id="KW-0004">4Fe-4S</keyword>
<gene>
    <name evidence="10" type="ORF">EDC90_100895</name>
</gene>
<keyword evidence="3" id="KW-0227">DNA damage</keyword>
<organism evidence="10 11">
    <name type="scientific">Martelella mediterranea</name>
    <dbReference type="NCBI Taxonomy" id="293089"/>
    <lineage>
        <taxon>Bacteria</taxon>
        <taxon>Pseudomonadati</taxon>
        <taxon>Pseudomonadota</taxon>
        <taxon>Alphaproteobacteria</taxon>
        <taxon>Hyphomicrobiales</taxon>
        <taxon>Aurantimonadaceae</taxon>
        <taxon>Martelella</taxon>
    </lineage>
</organism>
<keyword evidence="7" id="KW-0234">DNA repair</keyword>
<dbReference type="AlphaFoldDB" id="A0A4R3NVP9"/>
<feature type="compositionally biased region" description="Polar residues" evidence="8">
    <location>
        <begin position="48"/>
        <end position="65"/>
    </location>
</feature>
<dbReference type="InterPro" id="IPR051536">
    <property type="entry name" value="UDG_Type-4/5"/>
</dbReference>
<evidence type="ECO:0000313" key="10">
    <source>
        <dbReference type="EMBL" id="TCT40955.1"/>
    </source>
</evidence>
<dbReference type="InterPro" id="IPR005122">
    <property type="entry name" value="Uracil-DNA_glycosylase-like"/>
</dbReference>